<evidence type="ECO:0000313" key="9">
    <source>
        <dbReference type="RefSeq" id="XP_022150074.1"/>
    </source>
</evidence>
<dbReference type="SUPFAM" id="SSF103481">
    <property type="entry name" value="Multidrug resistance efflux transporter EmrE"/>
    <property type="match status" value="2"/>
</dbReference>
<feature type="transmembrane region" description="Helical" evidence="6">
    <location>
        <begin position="247"/>
        <end position="270"/>
    </location>
</feature>
<evidence type="ECO:0000256" key="1">
    <source>
        <dbReference type="ARBA" id="ARBA00004141"/>
    </source>
</evidence>
<dbReference type="RefSeq" id="XP_022150074.1">
    <property type="nucleotide sequence ID" value="XM_022294382.1"/>
</dbReference>
<accession>A0A6J1D8Y3</accession>
<name>A0A6J1D8Y3_MOMCH</name>
<gene>
    <name evidence="9" type="primary">LOC111018340</name>
</gene>
<dbReference type="InterPro" id="IPR000620">
    <property type="entry name" value="EamA_dom"/>
</dbReference>
<dbReference type="InterPro" id="IPR030184">
    <property type="entry name" value="WAT1-related"/>
</dbReference>
<feature type="transmembrane region" description="Helical" evidence="6">
    <location>
        <begin position="277"/>
        <end position="297"/>
    </location>
</feature>
<dbReference type="KEGG" id="mcha:111018340"/>
<feature type="domain" description="EamA" evidence="7">
    <location>
        <begin position="15"/>
        <end position="154"/>
    </location>
</feature>
<sequence length="359" mass="39806">MRRGCLEREALPLAAMVAAEFAGVGLTIIFKAASSKGISNYVFIVYTYAIAALCFFPFAFFFFFQRSFHLPYNISSYFMILSLAAIGIGSQLCGYRGLEISSPALSSVISNLTPAFTFIFAVIFRIEKLDWRSSNCVAKIIGTIVSMIGAFVVVLYKGPMLLPNSYKKPLLLHHHSNSDWVLGGFLFSIQYLCYAISSVLMTTKVIKVMGANSFVLLFYYICTTLLSTPICLLAETDFRAWTLPTDMALVAVIYAGMMGQAFYGIIHLWGFREKRPVYVSSFRPLSIVIAAVLAFILLGDALYFGSVIGAIIISIGFYALLWGKAKEAEIKKQIVVVGNLESNPYNEETRPLLQNNNHT</sequence>
<feature type="transmembrane region" description="Helical" evidence="6">
    <location>
        <begin position="180"/>
        <end position="202"/>
    </location>
</feature>
<dbReference type="GeneID" id="111018340"/>
<keyword evidence="8" id="KW-1185">Reference proteome</keyword>
<feature type="transmembrane region" description="Helical" evidence="6">
    <location>
        <begin position="136"/>
        <end position="156"/>
    </location>
</feature>
<feature type="transmembrane region" description="Helical" evidence="6">
    <location>
        <begin position="42"/>
        <end position="64"/>
    </location>
</feature>
<comment type="similarity">
    <text evidence="2 6">Belongs to the drug/metabolite transporter (DMT) superfamily. Plant drug/metabolite exporter (P-DME) (TC 2.A.7.4) family.</text>
</comment>
<evidence type="ECO:0000256" key="5">
    <source>
        <dbReference type="ARBA" id="ARBA00023136"/>
    </source>
</evidence>
<feature type="transmembrane region" description="Helical" evidence="6">
    <location>
        <begin position="76"/>
        <end position="98"/>
    </location>
</feature>
<feature type="transmembrane region" description="Helical" evidence="6">
    <location>
        <begin position="214"/>
        <end position="235"/>
    </location>
</feature>
<keyword evidence="4 6" id="KW-1133">Transmembrane helix</keyword>
<evidence type="ECO:0000256" key="6">
    <source>
        <dbReference type="RuleBase" id="RU363077"/>
    </source>
</evidence>
<evidence type="ECO:0000256" key="3">
    <source>
        <dbReference type="ARBA" id="ARBA00022692"/>
    </source>
</evidence>
<dbReference type="PANTHER" id="PTHR31218">
    <property type="entry name" value="WAT1-RELATED PROTEIN"/>
    <property type="match status" value="1"/>
</dbReference>
<dbReference type="Proteomes" id="UP000504603">
    <property type="component" value="Unplaced"/>
</dbReference>
<evidence type="ECO:0000256" key="4">
    <source>
        <dbReference type="ARBA" id="ARBA00022989"/>
    </source>
</evidence>
<dbReference type="GO" id="GO:0016020">
    <property type="term" value="C:membrane"/>
    <property type="evidence" value="ECO:0007669"/>
    <property type="project" value="UniProtKB-SubCell"/>
</dbReference>
<keyword evidence="5 6" id="KW-0472">Membrane</keyword>
<keyword evidence="3 6" id="KW-0812">Transmembrane</keyword>
<reference evidence="9" key="1">
    <citation type="submission" date="2025-08" db="UniProtKB">
        <authorList>
            <consortium name="RefSeq"/>
        </authorList>
    </citation>
    <scope>IDENTIFICATION</scope>
    <source>
        <strain evidence="9">OHB3-1</strain>
    </source>
</reference>
<organism evidence="8 9">
    <name type="scientific">Momordica charantia</name>
    <name type="common">Bitter gourd</name>
    <name type="synonym">Balsam pear</name>
    <dbReference type="NCBI Taxonomy" id="3673"/>
    <lineage>
        <taxon>Eukaryota</taxon>
        <taxon>Viridiplantae</taxon>
        <taxon>Streptophyta</taxon>
        <taxon>Embryophyta</taxon>
        <taxon>Tracheophyta</taxon>
        <taxon>Spermatophyta</taxon>
        <taxon>Magnoliopsida</taxon>
        <taxon>eudicotyledons</taxon>
        <taxon>Gunneridae</taxon>
        <taxon>Pentapetalae</taxon>
        <taxon>rosids</taxon>
        <taxon>fabids</taxon>
        <taxon>Cucurbitales</taxon>
        <taxon>Cucurbitaceae</taxon>
        <taxon>Momordiceae</taxon>
        <taxon>Momordica</taxon>
    </lineage>
</organism>
<dbReference type="AlphaFoldDB" id="A0A6J1D8Y3"/>
<protein>
    <recommendedName>
        <fullName evidence="6">WAT1-related protein</fullName>
    </recommendedName>
</protein>
<feature type="transmembrane region" description="Helical" evidence="6">
    <location>
        <begin position="303"/>
        <end position="323"/>
    </location>
</feature>
<dbReference type="InterPro" id="IPR037185">
    <property type="entry name" value="EmrE-like"/>
</dbReference>
<comment type="subcellular location">
    <subcellularLocation>
        <location evidence="1 6">Membrane</location>
        <topology evidence="1 6">Multi-pass membrane protein</topology>
    </subcellularLocation>
</comment>
<evidence type="ECO:0000313" key="8">
    <source>
        <dbReference type="Proteomes" id="UP000504603"/>
    </source>
</evidence>
<evidence type="ECO:0000256" key="2">
    <source>
        <dbReference type="ARBA" id="ARBA00007635"/>
    </source>
</evidence>
<evidence type="ECO:0000259" key="7">
    <source>
        <dbReference type="Pfam" id="PF00892"/>
    </source>
</evidence>
<feature type="transmembrane region" description="Helical" evidence="6">
    <location>
        <begin position="12"/>
        <end position="30"/>
    </location>
</feature>
<dbReference type="GO" id="GO:0022857">
    <property type="term" value="F:transmembrane transporter activity"/>
    <property type="evidence" value="ECO:0007669"/>
    <property type="project" value="InterPro"/>
</dbReference>
<feature type="transmembrane region" description="Helical" evidence="6">
    <location>
        <begin position="104"/>
        <end position="124"/>
    </location>
</feature>
<dbReference type="OrthoDB" id="1727045at2759"/>
<proteinExistence type="inferred from homology"/>
<dbReference type="Pfam" id="PF00892">
    <property type="entry name" value="EamA"/>
    <property type="match status" value="1"/>
</dbReference>